<evidence type="ECO:0000313" key="1">
    <source>
        <dbReference type="EMBL" id="RTZ84480.1"/>
    </source>
</evidence>
<sequence>MRIWVNGANYKLPITPKFQQNYLNGIANTLWPNDSIGTREHLLPPPLTRTFDQIGRASLHG</sequence>
<dbReference type="Proteomes" id="UP000287719">
    <property type="component" value="Unassembled WGS sequence"/>
</dbReference>
<accession>A0A432GMX8</accession>
<dbReference type="AlphaFoldDB" id="A0A432GMX8"/>
<evidence type="ECO:0000313" key="2">
    <source>
        <dbReference type="Proteomes" id="UP000287719"/>
    </source>
</evidence>
<proteinExistence type="predicted"/>
<dbReference type="EMBL" id="QNZJ01000268">
    <property type="protein sequence ID" value="RTZ84480.1"/>
    <property type="molecule type" value="Genomic_DNA"/>
</dbReference>
<gene>
    <name evidence="1" type="ORF">DSY95_06120</name>
</gene>
<name>A0A432GMX8_9DELT</name>
<reference evidence="1 2" key="1">
    <citation type="submission" date="2018-06" db="EMBL/GenBank/DDBJ databases">
        <title>Combined omics and stable isotope probing to characterize newly discovered Mariana Back-Arc vent microbial communities.</title>
        <authorList>
            <person name="Trembath-Reichert E."/>
            <person name="Huber J.A."/>
        </authorList>
    </citation>
    <scope>NUCLEOTIDE SEQUENCE [LARGE SCALE GENOMIC DNA]</scope>
    <source>
        <strain evidence="1">MAG 54</strain>
    </source>
</reference>
<organism evidence="1 2">
    <name type="scientific">SAR324 cluster bacterium</name>
    <dbReference type="NCBI Taxonomy" id="2024889"/>
    <lineage>
        <taxon>Bacteria</taxon>
        <taxon>Deltaproteobacteria</taxon>
        <taxon>SAR324 cluster</taxon>
    </lineage>
</organism>
<protein>
    <submittedName>
        <fullName evidence="1">Uncharacterized protein</fullName>
    </submittedName>
</protein>
<comment type="caution">
    <text evidence="1">The sequence shown here is derived from an EMBL/GenBank/DDBJ whole genome shotgun (WGS) entry which is preliminary data.</text>
</comment>